<dbReference type="KEGG" id="cten:18249276"/>
<dbReference type="PIRSF" id="PIRSF000941">
    <property type="entry name" value="DUSP12"/>
    <property type="match status" value="1"/>
</dbReference>
<evidence type="ECO:0000259" key="6">
    <source>
        <dbReference type="PROSITE" id="PS50054"/>
    </source>
</evidence>
<evidence type="ECO:0000313" key="8">
    <source>
        <dbReference type="EMBL" id="EGV60612.1"/>
    </source>
</evidence>
<name>G3BEW5_CANTC</name>
<feature type="domain" description="Tyrosine-protein phosphatase" evidence="6">
    <location>
        <begin position="1"/>
        <end position="155"/>
    </location>
</feature>
<dbReference type="EC" id="3.1.3.48" evidence="2"/>
<dbReference type="InterPro" id="IPR016278">
    <property type="entry name" value="DUSP12"/>
</dbReference>
<dbReference type="InterPro" id="IPR020422">
    <property type="entry name" value="TYR_PHOSPHATASE_DUAL_dom"/>
</dbReference>
<keyword evidence="9" id="KW-1185">Reference proteome</keyword>
<dbReference type="GO" id="GO:0004725">
    <property type="term" value="F:protein tyrosine phosphatase activity"/>
    <property type="evidence" value="ECO:0007669"/>
    <property type="project" value="UniProtKB-EC"/>
</dbReference>
<reference evidence="8 9" key="1">
    <citation type="journal article" date="2011" name="Proc. Natl. Acad. Sci. U.S.A.">
        <title>Comparative genomics of xylose-fermenting fungi for enhanced biofuel production.</title>
        <authorList>
            <person name="Wohlbach D.J."/>
            <person name="Kuo A."/>
            <person name="Sato T.K."/>
            <person name="Potts K.M."/>
            <person name="Salamov A.A."/>
            <person name="LaButti K.M."/>
            <person name="Sun H."/>
            <person name="Clum A."/>
            <person name="Pangilinan J.L."/>
            <person name="Lindquist E.A."/>
            <person name="Lucas S."/>
            <person name="Lapidus A."/>
            <person name="Jin M."/>
            <person name="Gunawan C."/>
            <person name="Balan V."/>
            <person name="Dale B.E."/>
            <person name="Jeffries T.W."/>
            <person name="Zinkel R."/>
            <person name="Barry K.W."/>
            <person name="Grigoriev I.V."/>
            <person name="Gasch A.P."/>
        </authorList>
    </citation>
    <scope>NUCLEOTIDE SEQUENCE [LARGE SCALE GENOMIC DNA]</scope>
    <source>
        <strain evidence="9">ATCC 10573 / BCRC 21748 / CBS 615 / JCM 9827 / NBRC 10315 / NRRL Y-1498 / VKM Y-70</strain>
    </source>
</reference>
<dbReference type="PROSITE" id="PS50056">
    <property type="entry name" value="TYR_PHOSPHATASE_2"/>
    <property type="match status" value="1"/>
</dbReference>
<dbReference type="Proteomes" id="UP000000707">
    <property type="component" value="Unassembled WGS sequence"/>
</dbReference>
<accession>G3BEW5</accession>
<proteinExistence type="inferred from homology"/>
<dbReference type="Gene3D" id="3.90.190.10">
    <property type="entry name" value="Protein tyrosine phosphatase superfamily"/>
    <property type="match status" value="1"/>
</dbReference>
<dbReference type="EMBL" id="GL996528">
    <property type="protein sequence ID" value="EGV60612.1"/>
    <property type="molecule type" value="Genomic_DNA"/>
</dbReference>
<organism evidence="9">
    <name type="scientific">Candida tenuis (strain ATCC 10573 / BCRC 21748 / CBS 615 / JCM 9827 / NBRC 10315 / NRRL Y-1498 / VKM Y-70)</name>
    <name type="common">Yeast</name>
    <name type="synonym">Yamadazyma tenuis</name>
    <dbReference type="NCBI Taxonomy" id="590646"/>
    <lineage>
        <taxon>Eukaryota</taxon>
        <taxon>Fungi</taxon>
        <taxon>Dikarya</taxon>
        <taxon>Ascomycota</taxon>
        <taxon>Saccharomycotina</taxon>
        <taxon>Pichiomycetes</taxon>
        <taxon>Debaryomycetaceae</taxon>
        <taxon>Yamadazyma</taxon>
    </lineage>
</organism>
<dbReference type="InterPro" id="IPR029021">
    <property type="entry name" value="Prot-tyrosine_phosphatase-like"/>
</dbReference>
<evidence type="ECO:0000256" key="5">
    <source>
        <dbReference type="PIRSR" id="PIRSR000941-50"/>
    </source>
</evidence>
<protein>
    <recommendedName>
        <fullName evidence="2">protein-tyrosine-phosphatase</fullName>
        <ecNumber evidence="2">3.1.3.48</ecNumber>
    </recommendedName>
</protein>
<dbReference type="STRING" id="590646.G3BEW5"/>
<dbReference type="PANTHER" id="PTHR45848">
    <property type="entry name" value="DUAL SPECIFICITY PROTEIN PHOSPHATASE 12 FAMILY MEMBER"/>
    <property type="match status" value="1"/>
</dbReference>
<feature type="domain" description="Tyrosine specific protein phosphatases" evidence="7">
    <location>
        <begin position="54"/>
        <end position="143"/>
    </location>
</feature>
<gene>
    <name evidence="8" type="ORF">CANTEDRAFT_128013</name>
</gene>
<dbReference type="GO" id="GO:0008138">
    <property type="term" value="F:protein tyrosine/serine/threonine phosphatase activity"/>
    <property type="evidence" value="ECO:0007669"/>
    <property type="project" value="InterPro"/>
</dbReference>
<keyword evidence="3" id="KW-0378">Hydrolase</keyword>
<dbReference type="AlphaFoldDB" id="G3BEW5"/>
<dbReference type="InterPro" id="IPR000340">
    <property type="entry name" value="Dual-sp_phosphatase_cat-dom"/>
</dbReference>
<dbReference type="SMART" id="SM00195">
    <property type="entry name" value="DSPc"/>
    <property type="match status" value="1"/>
</dbReference>
<evidence type="ECO:0000256" key="1">
    <source>
        <dbReference type="ARBA" id="ARBA00008601"/>
    </source>
</evidence>
<evidence type="ECO:0000256" key="2">
    <source>
        <dbReference type="ARBA" id="ARBA00013064"/>
    </source>
</evidence>
<evidence type="ECO:0000259" key="7">
    <source>
        <dbReference type="PROSITE" id="PS50056"/>
    </source>
</evidence>
<dbReference type="eggNOG" id="KOG1716">
    <property type="taxonomic scope" value="Eukaryota"/>
</dbReference>
<dbReference type="SUPFAM" id="SSF52799">
    <property type="entry name" value="(Phosphotyrosine protein) phosphatases II"/>
    <property type="match status" value="1"/>
</dbReference>
<dbReference type="PROSITE" id="PS50054">
    <property type="entry name" value="TYR_PHOSPHATASE_DUAL"/>
    <property type="match status" value="1"/>
</dbReference>
<dbReference type="OrthoDB" id="2017893at2759"/>
<dbReference type="GeneID" id="18249276"/>
<dbReference type="Pfam" id="PF00782">
    <property type="entry name" value="DSPc"/>
    <property type="match status" value="1"/>
</dbReference>
<dbReference type="HOGENOM" id="CLU_023312_0_1_1"/>
<evidence type="ECO:0000256" key="4">
    <source>
        <dbReference type="ARBA" id="ARBA00022912"/>
    </source>
</evidence>
<keyword evidence="4" id="KW-0904">Protein phosphatase</keyword>
<evidence type="ECO:0000256" key="3">
    <source>
        <dbReference type="ARBA" id="ARBA00022801"/>
    </source>
</evidence>
<dbReference type="GO" id="GO:0005634">
    <property type="term" value="C:nucleus"/>
    <property type="evidence" value="ECO:0007669"/>
    <property type="project" value="TreeGrafter"/>
</dbReference>
<sequence>MIYRIIGNIYLSSFEGLADTDLQAHRISHVLSVVPGPLPKAIHSYTRLQLPINDDLTSNILAILPESFDFINNCLYNTTGSASISPRFPHKGAILIHCHEGLSRAPTVVVCYLIKFYKLSMKQAIYAIQRKLEDKININESFLKQIEVFESCKGDLTSDAYRDFLIEFNKGDSKEALNQFHTQNDSDSKQIEEEEPSGVLRCKICREILAKSTQILPHVKPDESSRHATFHKKMGNHIHSSFEASADCSHYFLKDPLKWMKLPKEELEGKFHCVKCQSKLGGYSWKGSRCSCGSWVIPSFHLSTSKVDYIKLAPVDKQKV</sequence>
<comment type="similarity">
    <text evidence="1">Belongs to the protein-tyrosine phosphatase family. Non-receptor class dual specificity subfamily.</text>
</comment>
<evidence type="ECO:0000313" key="9">
    <source>
        <dbReference type="Proteomes" id="UP000000707"/>
    </source>
</evidence>
<feature type="active site" description="Phosphocysteine intermediate" evidence="5">
    <location>
        <position position="98"/>
    </location>
</feature>
<dbReference type="PANTHER" id="PTHR45848:SF4">
    <property type="entry name" value="DUAL SPECIFICITY PROTEIN PHOSPHATASE 12"/>
    <property type="match status" value="1"/>
</dbReference>
<dbReference type="InterPro" id="IPR000387">
    <property type="entry name" value="Tyr_Pase_dom"/>
</dbReference>